<proteinExistence type="inferred from homology"/>
<evidence type="ECO:0000256" key="3">
    <source>
        <dbReference type="ARBA" id="ARBA00022723"/>
    </source>
</evidence>
<keyword evidence="10" id="KW-1185">Reference proteome</keyword>
<sequence length="692" mass="78876">MSAAVRPAAAVLRRARHVPVSQCLARRWQTSAAKRASYDEMLDLMEKEYPDLNKPRDHPPRTPESSQPEQPARQQYDQQTVQQQYEQQDVQQQTRQRGPHTAFRTLHQPGTASQPTQESSNPRTKTAGRENARSPPRFKPTKETLPESQRRTATDGYKPRRVPPPVYKASPDQGGNHTLPEQAATHRSQTSIEQLEQSRPLTEASEQSQAPQRTLDPTVPAPETSPILIAELNLESKDTEAEEPSTTARFKPRKISSPMVSEALRKPPTRTKPTARMPTETPLADTNFNPLETVSIRGKIFDNIFLRDACACSQCVDISTRQKRFDSADIPSNIRIRSLDSGSGPDSETVITWKHDVHGFGPDHVTRLSNKLLVRSTLYPKTHEYTGGKWAWNKSVLEERMVDFEYNEYMSDEKVLFRMLEQLQMFGLVFIKNLPEAESSVIQTANRIGPLKNTFYGETWDVRSVSNAKNVAYTDVHLGFHMDLLYMQQPPRLQLLHCLRASDQGGVSLFSDAYQSMQAVYDMDQAAFEALCETPVNFHYDNDNHHYFRSRRTFQLREGINKLPEKLHGVWNYMAAVNWAPPFQAPFNHTKGDVAFARSIRAWHEAAQIFRNMTEMKENIYSRQMAPGECVVFDNRRVLHARTAFAGGERWLRGAYLDDDPYLSKMRVLGRTYANIRRSGRVRPTPAPSLGI</sequence>
<evidence type="ECO:0000256" key="7">
    <source>
        <dbReference type="SAM" id="MobiDB-lite"/>
    </source>
</evidence>
<dbReference type="PANTHER" id="PTHR10696:SF25">
    <property type="entry name" value="OXIDOREDUCTASE AIM17-RELATED"/>
    <property type="match status" value="1"/>
</dbReference>
<feature type="compositionally biased region" description="Basic and acidic residues" evidence="7">
    <location>
        <begin position="46"/>
        <end position="61"/>
    </location>
</feature>
<feature type="region of interest" description="Disordered" evidence="7">
    <location>
        <begin position="261"/>
        <end position="286"/>
    </location>
</feature>
<dbReference type="GO" id="GO:0051213">
    <property type="term" value="F:dioxygenase activity"/>
    <property type="evidence" value="ECO:0007669"/>
    <property type="project" value="UniProtKB-KW"/>
</dbReference>
<protein>
    <recommendedName>
        <fullName evidence="8">TauD/TfdA-like domain-containing protein</fullName>
    </recommendedName>
</protein>
<dbReference type="PANTHER" id="PTHR10696">
    <property type="entry name" value="GAMMA-BUTYROBETAINE HYDROXYLASE-RELATED"/>
    <property type="match status" value="1"/>
</dbReference>
<dbReference type="Pfam" id="PF02668">
    <property type="entry name" value="TauD"/>
    <property type="match status" value="1"/>
</dbReference>
<dbReference type="GO" id="GO:0045329">
    <property type="term" value="P:carnitine biosynthetic process"/>
    <property type="evidence" value="ECO:0007669"/>
    <property type="project" value="TreeGrafter"/>
</dbReference>
<dbReference type="AlphaFoldDB" id="A0A9N8KRU8"/>
<dbReference type="EMBL" id="CAINUL010000018">
    <property type="protein sequence ID" value="CAD0114896.1"/>
    <property type="molecule type" value="Genomic_DNA"/>
</dbReference>
<evidence type="ECO:0000313" key="9">
    <source>
        <dbReference type="EMBL" id="CAD0114896.1"/>
    </source>
</evidence>
<evidence type="ECO:0000256" key="1">
    <source>
        <dbReference type="ARBA" id="ARBA00001954"/>
    </source>
</evidence>
<evidence type="ECO:0000256" key="4">
    <source>
        <dbReference type="ARBA" id="ARBA00022964"/>
    </source>
</evidence>
<evidence type="ECO:0000256" key="5">
    <source>
        <dbReference type="ARBA" id="ARBA00023002"/>
    </source>
</evidence>
<keyword evidence="3" id="KW-0479">Metal-binding</keyword>
<dbReference type="GO" id="GO:0005739">
    <property type="term" value="C:mitochondrion"/>
    <property type="evidence" value="ECO:0007669"/>
    <property type="project" value="TreeGrafter"/>
</dbReference>
<dbReference type="InterPro" id="IPR038492">
    <property type="entry name" value="GBBH-like_N_sf"/>
</dbReference>
<gene>
    <name evidence="9" type="ORF">AWRI4620_LOCUS9151</name>
</gene>
<evidence type="ECO:0000259" key="8">
    <source>
        <dbReference type="Pfam" id="PF02668"/>
    </source>
</evidence>
<reference evidence="9" key="1">
    <citation type="submission" date="2020-06" db="EMBL/GenBank/DDBJ databases">
        <authorList>
            <person name="Onetto C."/>
        </authorList>
    </citation>
    <scope>NUCLEOTIDE SEQUENCE</scope>
</reference>
<dbReference type="Gene3D" id="3.60.130.10">
    <property type="entry name" value="Clavaminate synthase-like"/>
    <property type="match status" value="1"/>
</dbReference>
<keyword evidence="4" id="KW-0223">Dioxygenase</keyword>
<dbReference type="InterPro" id="IPR003819">
    <property type="entry name" value="TauD/TfdA-like"/>
</dbReference>
<comment type="similarity">
    <text evidence="2">Belongs to the gamma-BBH/TMLD family.</text>
</comment>
<evidence type="ECO:0000313" key="10">
    <source>
        <dbReference type="Proteomes" id="UP000745764"/>
    </source>
</evidence>
<keyword evidence="6" id="KW-0408">Iron</keyword>
<feature type="compositionally biased region" description="Polar residues" evidence="7">
    <location>
        <begin position="108"/>
        <end position="124"/>
    </location>
</feature>
<dbReference type="InterPro" id="IPR042098">
    <property type="entry name" value="TauD-like_sf"/>
</dbReference>
<feature type="compositionally biased region" description="Polar residues" evidence="7">
    <location>
        <begin position="185"/>
        <end position="212"/>
    </location>
</feature>
<name>A0A9N8KRU8_9PEZI</name>
<dbReference type="InterPro" id="IPR050411">
    <property type="entry name" value="AlphaKG_dependent_hydroxylases"/>
</dbReference>
<dbReference type="OrthoDB" id="406634at2759"/>
<evidence type="ECO:0000256" key="2">
    <source>
        <dbReference type="ARBA" id="ARBA00008654"/>
    </source>
</evidence>
<accession>A0A9N8KRU8</accession>
<feature type="compositionally biased region" description="Basic and acidic residues" evidence="7">
    <location>
        <begin position="140"/>
        <end position="153"/>
    </location>
</feature>
<organism evidence="9 10">
    <name type="scientific">Aureobasidium uvarum</name>
    <dbReference type="NCBI Taxonomy" id="2773716"/>
    <lineage>
        <taxon>Eukaryota</taxon>
        <taxon>Fungi</taxon>
        <taxon>Dikarya</taxon>
        <taxon>Ascomycota</taxon>
        <taxon>Pezizomycotina</taxon>
        <taxon>Dothideomycetes</taxon>
        <taxon>Dothideomycetidae</taxon>
        <taxon>Dothideales</taxon>
        <taxon>Saccotheciaceae</taxon>
        <taxon>Aureobasidium</taxon>
    </lineage>
</organism>
<comment type="caution">
    <text evidence="9">The sequence shown here is derived from an EMBL/GenBank/DDBJ whole genome shotgun (WGS) entry which is preliminary data.</text>
</comment>
<feature type="domain" description="TauD/TfdA-like" evidence="8">
    <location>
        <begin position="403"/>
        <end position="656"/>
    </location>
</feature>
<dbReference type="GO" id="GO:0046872">
    <property type="term" value="F:metal ion binding"/>
    <property type="evidence" value="ECO:0007669"/>
    <property type="project" value="UniProtKB-KW"/>
</dbReference>
<comment type="cofactor">
    <cofactor evidence="1">
        <name>Fe(2+)</name>
        <dbReference type="ChEBI" id="CHEBI:29033"/>
    </cofactor>
</comment>
<dbReference type="Gene3D" id="3.30.2020.30">
    <property type="match status" value="1"/>
</dbReference>
<evidence type="ECO:0000256" key="6">
    <source>
        <dbReference type="ARBA" id="ARBA00023004"/>
    </source>
</evidence>
<dbReference type="SUPFAM" id="SSF51197">
    <property type="entry name" value="Clavaminate synthase-like"/>
    <property type="match status" value="1"/>
</dbReference>
<feature type="region of interest" description="Disordered" evidence="7">
    <location>
        <begin position="46"/>
        <end position="223"/>
    </location>
</feature>
<keyword evidence="5" id="KW-0560">Oxidoreductase</keyword>
<feature type="compositionally biased region" description="Low complexity" evidence="7">
    <location>
        <begin position="73"/>
        <end position="96"/>
    </location>
</feature>
<dbReference type="Proteomes" id="UP000745764">
    <property type="component" value="Unassembled WGS sequence"/>
</dbReference>